<evidence type="ECO:0000256" key="6">
    <source>
        <dbReference type="ARBA" id="ARBA00023015"/>
    </source>
</evidence>
<dbReference type="InterPro" id="IPR000394">
    <property type="entry name" value="RNA_pol_sigma_54"/>
</dbReference>
<keyword evidence="5 10" id="KW-0548">Nucleotidyltransferase</keyword>
<evidence type="ECO:0000256" key="4">
    <source>
        <dbReference type="ARBA" id="ARBA00022679"/>
    </source>
</evidence>
<organism evidence="13 14">
    <name type="scientific">Solimonas aquatica</name>
    <dbReference type="NCBI Taxonomy" id="489703"/>
    <lineage>
        <taxon>Bacteria</taxon>
        <taxon>Pseudomonadati</taxon>
        <taxon>Pseudomonadota</taxon>
        <taxon>Gammaproteobacteria</taxon>
        <taxon>Nevskiales</taxon>
        <taxon>Nevskiaceae</taxon>
        <taxon>Solimonas</taxon>
    </lineage>
</organism>
<dbReference type="PRINTS" id="PR00045">
    <property type="entry name" value="SIGMA54FCT"/>
</dbReference>
<evidence type="ECO:0000259" key="12">
    <source>
        <dbReference type="Pfam" id="PF04963"/>
    </source>
</evidence>
<gene>
    <name evidence="13" type="ORF">SAMN04488038_101377</name>
</gene>
<dbReference type="GO" id="GO:0003677">
    <property type="term" value="F:DNA binding"/>
    <property type="evidence" value="ECO:0007669"/>
    <property type="project" value="UniProtKB-KW"/>
</dbReference>
<evidence type="ECO:0000313" key="14">
    <source>
        <dbReference type="Proteomes" id="UP000199233"/>
    </source>
</evidence>
<dbReference type="NCBIfam" id="NF009118">
    <property type="entry name" value="PRK12469.1"/>
    <property type="match status" value="1"/>
</dbReference>
<dbReference type="Gene3D" id="1.10.10.60">
    <property type="entry name" value="Homeodomain-like"/>
    <property type="match status" value="1"/>
</dbReference>
<dbReference type="STRING" id="489703.SAMN04488038_101377"/>
<dbReference type="InterPro" id="IPR007634">
    <property type="entry name" value="RNA_pol_sigma_54_DNA-bd"/>
</dbReference>
<evidence type="ECO:0000256" key="1">
    <source>
        <dbReference type="ARBA" id="ARBA00008798"/>
    </source>
</evidence>
<feature type="domain" description="RNA polymerase sigma factor 54 DNA-binding" evidence="11">
    <location>
        <begin position="296"/>
        <end position="451"/>
    </location>
</feature>
<dbReference type="PROSITE" id="PS50044">
    <property type="entry name" value="SIGMA54_3"/>
    <property type="match status" value="1"/>
</dbReference>
<feature type="domain" description="RNA polymerase sigma factor 54 core-binding" evidence="12">
    <location>
        <begin position="93"/>
        <end position="281"/>
    </location>
</feature>
<dbReference type="GO" id="GO:0016779">
    <property type="term" value="F:nucleotidyltransferase activity"/>
    <property type="evidence" value="ECO:0007669"/>
    <property type="project" value="UniProtKB-KW"/>
</dbReference>
<evidence type="ECO:0000256" key="9">
    <source>
        <dbReference type="ARBA" id="ARBA00023163"/>
    </source>
</evidence>
<keyword evidence="7 10" id="KW-0731">Sigma factor</keyword>
<dbReference type="Proteomes" id="UP000199233">
    <property type="component" value="Unassembled WGS sequence"/>
</dbReference>
<evidence type="ECO:0000256" key="10">
    <source>
        <dbReference type="PIRNR" id="PIRNR000774"/>
    </source>
</evidence>
<dbReference type="AlphaFoldDB" id="A0A1H9AEM7"/>
<dbReference type="PROSITE" id="PS00717">
    <property type="entry name" value="SIGMA54_1"/>
    <property type="match status" value="1"/>
</dbReference>
<dbReference type="NCBIfam" id="TIGR02395">
    <property type="entry name" value="rpoN_sigma"/>
    <property type="match status" value="1"/>
</dbReference>
<keyword evidence="3 10" id="KW-0240">DNA-directed RNA polymerase</keyword>
<evidence type="ECO:0000256" key="2">
    <source>
        <dbReference type="ARBA" id="ARBA00019942"/>
    </source>
</evidence>
<dbReference type="GO" id="GO:0016987">
    <property type="term" value="F:sigma factor activity"/>
    <property type="evidence" value="ECO:0007669"/>
    <property type="project" value="UniProtKB-KW"/>
</dbReference>
<keyword evidence="14" id="KW-1185">Reference proteome</keyword>
<dbReference type="InterPro" id="IPR007046">
    <property type="entry name" value="RNA_pol_sigma_54_core-bd"/>
</dbReference>
<dbReference type="Pfam" id="PF04963">
    <property type="entry name" value="Sigma54_CBD"/>
    <property type="match status" value="1"/>
</dbReference>
<keyword evidence="9 10" id="KW-0804">Transcription</keyword>
<accession>A0A1H9AEM7</accession>
<dbReference type="PIRSF" id="PIRSF000774">
    <property type="entry name" value="RpoN"/>
    <property type="match status" value="1"/>
</dbReference>
<evidence type="ECO:0000256" key="7">
    <source>
        <dbReference type="ARBA" id="ARBA00023082"/>
    </source>
</evidence>
<evidence type="ECO:0000256" key="3">
    <source>
        <dbReference type="ARBA" id="ARBA00022478"/>
    </source>
</evidence>
<dbReference type="GO" id="GO:0006352">
    <property type="term" value="P:DNA-templated transcription initiation"/>
    <property type="evidence" value="ECO:0007669"/>
    <property type="project" value="InterPro"/>
</dbReference>
<dbReference type="Pfam" id="PF04552">
    <property type="entry name" value="Sigma54_DBD"/>
    <property type="match status" value="1"/>
</dbReference>
<keyword evidence="4 10" id="KW-0808">Transferase</keyword>
<reference evidence="13 14" key="1">
    <citation type="submission" date="2016-10" db="EMBL/GenBank/DDBJ databases">
        <authorList>
            <person name="de Groot N.N."/>
        </authorList>
    </citation>
    <scope>NUCLEOTIDE SEQUENCE [LARGE SCALE GENOMIC DNA]</scope>
    <source>
        <strain evidence="13 14">DSM 25927</strain>
    </source>
</reference>
<evidence type="ECO:0000313" key="13">
    <source>
        <dbReference type="EMBL" id="SEP75119.1"/>
    </source>
</evidence>
<dbReference type="InterPro" id="IPR038709">
    <property type="entry name" value="RpoN_core-bd_sf"/>
</dbReference>
<evidence type="ECO:0000256" key="8">
    <source>
        <dbReference type="ARBA" id="ARBA00023125"/>
    </source>
</evidence>
<evidence type="ECO:0000259" key="11">
    <source>
        <dbReference type="Pfam" id="PF04552"/>
    </source>
</evidence>
<keyword evidence="8 10" id="KW-0238">DNA-binding</keyword>
<name>A0A1H9AEM7_9GAMM</name>
<comment type="similarity">
    <text evidence="1 10">Belongs to the sigma-54 factor family.</text>
</comment>
<comment type="function">
    <text evidence="10">Sigma factors are initiation factors that promote the attachment of RNA polymerase to specific initiation sites and are then released.</text>
</comment>
<proteinExistence type="inferred from homology"/>
<protein>
    <recommendedName>
        <fullName evidence="2 10">RNA polymerase sigma-54 factor</fullName>
    </recommendedName>
</protein>
<evidence type="ECO:0000256" key="5">
    <source>
        <dbReference type="ARBA" id="ARBA00022695"/>
    </source>
</evidence>
<dbReference type="EMBL" id="FOFS01000001">
    <property type="protein sequence ID" value="SEP75119.1"/>
    <property type="molecule type" value="Genomic_DNA"/>
</dbReference>
<dbReference type="PROSITE" id="PS00718">
    <property type="entry name" value="SIGMA54_2"/>
    <property type="match status" value="1"/>
</dbReference>
<dbReference type="PANTHER" id="PTHR32248">
    <property type="entry name" value="RNA POLYMERASE SIGMA-54 FACTOR"/>
    <property type="match status" value="1"/>
</dbReference>
<dbReference type="PANTHER" id="PTHR32248:SF4">
    <property type="entry name" value="RNA POLYMERASE SIGMA-54 FACTOR"/>
    <property type="match status" value="1"/>
</dbReference>
<dbReference type="RefSeq" id="WP_177188796.1">
    <property type="nucleotide sequence ID" value="NZ_FOFS01000001.1"/>
</dbReference>
<dbReference type="GO" id="GO:0000428">
    <property type="term" value="C:DNA-directed RNA polymerase complex"/>
    <property type="evidence" value="ECO:0007669"/>
    <property type="project" value="UniProtKB-KW"/>
</dbReference>
<dbReference type="GO" id="GO:0001216">
    <property type="term" value="F:DNA-binding transcription activator activity"/>
    <property type="evidence" value="ECO:0007669"/>
    <property type="project" value="InterPro"/>
</dbReference>
<sequence>MSMSLSLAASQKLSISPRLQKAVRLLQLSTIDFEQEMHDTIAENPFLEELEENSEEQLAQEDGEAALAYGDNPAFEKTYTPSAGTNDLSWAPEHLQLRDLLRQQLSASRQDARLSFIAGAVIECLDEDGYLRDSVAQVLAALQLQPEADAQEIKRAIALVQSFEPTGVGARSLGECLQLQLRALSADDPAHDLALRIVEGHLDAIERRDFGGLQQRVGCNEDELRAAFALLRRLDPSPGGQMRSAASDYVVPDVLVVKRGDGYQTLLNPGVRNCARLNERYVALFRQVRRSEHPEMTRQLQEARWFLRNVEQRFDTILRVAEFIVLRQKAFFDHGDMALRPMVLREVAEELGIHESTVSRATGRKYMATPRGCLEFKFFFSRELPMRQGRGCSATAVRALIHEIIDAEGQGQPLSDVEIAAQLRAEGIGIARRTVTKYRRMLKLPAAELRRYA</sequence>
<dbReference type="Gene3D" id="1.10.10.1330">
    <property type="entry name" value="RNA polymerase sigma-54 factor, core-binding domain"/>
    <property type="match status" value="1"/>
</dbReference>
<keyword evidence="6 10" id="KW-0805">Transcription regulation</keyword>
<dbReference type="Pfam" id="PF00309">
    <property type="entry name" value="Sigma54_AID"/>
    <property type="match status" value="1"/>
</dbReference>